<reference evidence="2 3" key="1">
    <citation type="submission" date="2023-07" db="EMBL/GenBank/DDBJ databases">
        <title>Bacillus lucianemedeirus sp. nov, a new species isolated from an immunobiological production facility.</title>
        <authorList>
            <person name="Costa L.V."/>
            <person name="Miranda R.V.S.L."/>
            <person name="Brandao M.L.L."/>
            <person name="Reis C.M.F."/>
            <person name="Frazao A.M."/>
            <person name="Cruz F.V."/>
            <person name="Baio P.V.P."/>
            <person name="Veras J.F.C."/>
            <person name="Ramos J.N."/>
            <person name="Vieira V."/>
        </authorList>
    </citation>
    <scope>NUCLEOTIDE SEQUENCE [LARGE SCALE GENOMIC DNA]</scope>
    <source>
        <strain evidence="2 3">B190/17</strain>
    </source>
</reference>
<dbReference type="PANTHER" id="PTHR22642">
    <property type="entry name" value="IMIDAZOLONEPROPIONASE"/>
    <property type="match status" value="1"/>
</dbReference>
<keyword evidence="3" id="KW-1185">Reference proteome</keyword>
<comment type="caution">
    <text evidence="2">The sequence shown here is derived from an EMBL/GenBank/DDBJ whole genome shotgun (WGS) entry which is preliminary data.</text>
</comment>
<dbReference type="Proteomes" id="UP001619911">
    <property type="component" value="Unassembled WGS sequence"/>
</dbReference>
<evidence type="ECO:0000259" key="1">
    <source>
        <dbReference type="Pfam" id="PF07969"/>
    </source>
</evidence>
<proteinExistence type="predicted"/>
<feature type="domain" description="Amidohydrolase 3" evidence="1">
    <location>
        <begin position="86"/>
        <end position="575"/>
    </location>
</feature>
<dbReference type="Gene3D" id="3.20.20.140">
    <property type="entry name" value="Metal-dependent hydrolases"/>
    <property type="match status" value="1"/>
</dbReference>
<evidence type="ECO:0000313" key="2">
    <source>
        <dbReference type="EMBL" id="MFK2824077.1"/>
    </source>
</evidence>
<accession>A0ABW8I3R8</accession>
<dbReference type="Gene3D" id="3.10.310.70">
    <property type="match status" value="1"/>
</dbReference>
<dbReference type="InterPro" id="IPR033932">
    <property type="entry name" value="YtcJ-like"/>
</dbReference>
<dbReference type="SUPFAM" id="SSF51556">
    <property type="entry name" value="Metallo-dependent hydrolases"/>
    <property type="match status" value="1"/>
</dbReference>
<dbReference type="PANTHER" id="PTHR22642:SF2">
    <property type="entry name" value="PROTEIN LONG AFTER FAR-RED 3"/>
    <property type="match status" value="1"/>
</dbReference>
<dbReference type="InterPro" id="IPR011059">
    <property type="entry name" value="Metal-dep_hydrolase_composite"/>
</dbReference>
<dbReference type="InterPro" id="IPR032466">
    <property type="entry name" value="Metal_Hydrolase"/>
</dbReference>
<organism evidence="2 3">
    <name type="scientific">Bacillus lumedeiriae</name>
    <dbReference type="NCBI Taxonomy" id="3058829"/>
    <lineage>
        <taxon>Bacteria</taxon>
        <taxon>Bacillati</taxon>
        <taxon>Bacillota</taxon>
        <taxon>Bacilli</taxon>
        <taxon>Bacillales</taxon>
        <taxon>Bacillaceae</taxon>
        <taxon>Bacillus</taxon>
    </lineage>
</organism>
<dbReference type="InterPro" id="IPR013108">
    <property type="entry name" value="Amidohydro_3"/>
</dbReference>
<gene>
    <name evidence="2" type="ORF">QYG89_00005</name>
</gene>
<dbReference type="SUPFAM" id="SSF51338">
    <property type="entry name" value="Composite domain of metallo-dependent hydrolases"/>
    <property type="match status" value="1"/>
</dbReference>
<evidence type="ECO:0000313" key="3">
    <source>
        <dbReference type="Proteomes" id="UP001619911"/>
    </source>
</evidence>
<sequence>MKRNFLSKRNLFIFSLVFALALVGFSSGTLPGHLDPLASDTVYFNGKVITMDKDAAIAEAVAVKDGKIIAVGSNKEISKLKGRQTKVVDLKNKVILPGFYDAHSHFPSSGMDGTVQVNLNSPPVGPIKNIDDLIIALKDRAMETHEGEWILGRGYDQTLLVEGRHPTREDLDKVSTEYPIYIGHTSGHLAVANSAALKLAGITKETPNPPGGVIVKDPKTGEPTGVLEESAKGLVSKHIPVVTEEENLASFKKAVQDYISKGVTTSIIAGANKQGLIDLQRYQKQGLLPLRVTAMGAGFGGAITSGELGGFVTGFGSDMLKIGPVKLSHDGSIQGYTGYLSKPYHVPPGDDTNYRGYPATSREELTKRVIELHKAGYQVAIHGNGDAAIDDILYAFRTAQEKYPRKDTRHRIEHAQMARLDQLDEMKKLGVTPSYFVSHTFFWGDQHRDIFMGPERASMMSPLKSSIDRGIKFSIHLDSHITPMDPLQAVWSAVNRTSRSGKVIGPAQRITPLEALRAVTSDAAWQNFEENEKGSIEKGKFADFVILEENPLTIDPIKIKEIKVLKTIVNDKVIYEN</sequence>
<dbReference type="EMBL" id="JAUIYO010000001">
    <property type="protein sequence ID" value="MFK2824077.1"/>
    <property type="molecule type" value="Genomic_DNA"/>
</dbReference>
<dbReference type="RefSeq" id="WP_404313583.1">
    <property type="nucleotide sequence ID" value="NZ_JAUIYO010000001.1"/>
</dbReference>
<protein>
    <submittedName>
        <fullName evidence="2">Amidohydrolase family protein</fullName>
    </submittedName>
</protein>
<dbReference type="CDD" id="cd01300">
    <property type="entry name" value="YtcJ_like"/>
    <property type="match status" value="1"/>
</dbReference>
<dbReference type="Pfam" id="PF07969">
    <property type="entry name" value="Amidohydro_3"/>
    <property type="match status" value="1"/>
</dbReference>
<dbReference type="Gene3D" id="2.30.40.10">
    <property type="entry name" value="Urease, subunit C, domain 1"/>
    <property type="match status" value="1"/>
</dbReference>
<name>A0ABW8I3R8_9BACI</name>